<dbReference type="GO" id="GO:0004803">
    <property type="term" value="F:transposase activity"/>
    <property type="evidence" value="ECO:0007669"/>
    <property type="project" value="InterPro"/>
</dbReference>
<dbReference type="SUPFAM" id="SSF53098">
    <property type="entry name" value="Ribonuclease H-like"/>
    <property type="match status" value="1"/>
</dbReference>
<dbReference type="Proteomes" id="UP000525389">
    <property type="component" value="Unassembled WGS sequence"/>
</dbReference>
<reference evidence="2 3" key="1">
    <citation type="submission" date="2020-08" db="EMBL/GenBank/DDBJ databases">
        <title>Genomic Encyclopedia of Type Strains, Phase IV (KMG-IV): sequencing the most valuable type-strain genomes for metagenomic binning, comparative biology and taxonomic classification.</title>
        <authorList>
            <person name="Goeker M."/>
        </authorList>
    </citation>
    <scope>NUCLEOTIDE SEQUENCE [LARGE SCALE GENOMIC DNA]</scope>
    <source>
        <strain evidence="2 3">DSM 101791</strain>
    </source>
</reference>
<dbReference type="NCBIfam" id="NF033591">
    <property type="entry name" value="transpos_IS4_2"/>
    <property type="match status" value="1"/>
</dbReference>
<protein>
    <recommendedName>
        <fullName evidence="1">Transposase IS4-like domain-containing protein</fullName>
    </recommendedName>
</protein>
<comment type="caution">
    <text evidence="2">The sequence shown here is derived from an EMBL/GenBank/DDBJ whole genome shotgun (WGS) entry which is preliminary data.</text>
</comment>
<name>A0A7W8LRV8_9DEIO</name>
<evidence type="ECO:0000259" key="1">
    <source>
        <dbReference type="Pfam" id="PF01609"/>
    </source>
</evidence>
<dbReference type="GO" id="GO:0003677">
    <property type="term" value="F:DNA binding"/>
    <property type="evidence" value="ECO:0007669"/>
    <property type="project" value="InterPro"/>
</dbReference>
<dbReference type="InterPro" id="IPR002559">
    <property type="entry name" value="Transposase_11"/>
</dbReference>
<accession>A0A7W8LRV8</accession>
<gene>
    <name evidence="2" type="ORF">HNQ09_003793</name>
</gene>
<dbReference type="InterPro" id="IPR012337">
    <property type="entry name" value="RNaseH-like_sf"/>
</dbReference>
<sequence>MAEHFPLDPRRLTVLSALILAVIQARSVVLYQLVQMVDLPGSDETVYQRLKRFVQFALPDLLVARFVLAHLQDEQHWLLVLDRTNWKLGQQDVNILLLSVRWQSFSFPLVWTLLPHGGNSNMATRIALVERLLPCLQGRKVFLTADREFIGSEWFVALRRMNISPVIRLRADSVVEGSPVWVRFKKLRPGELRVWYKPVQVYGVTLRVLACQNASREPLFLAYQGHAGPALKRYALRWTAENMHQALKSRGFFLESTHLTDPARVSTLLAVVALAFVWCCLVGEFEQQRDPSRCLNHGYPPKSLFRRGLDALRAVLSNSKRSTGRAFPDCLATFDP</sequence>
<organism evidence="2 3">
    <name type="scientific">Deinococcus budaensis</name>
    <dbReference type="NCBI Taxonomy" id="1665626"/>
    <lineage>
        <taxon>Bacteria</taxon>
        <taxon>Thermotogati</taxon>
        <taxon>Deinococcota</taxon>
        <taxon>Deinococci</taxon>
        <taxon>Deinococcales</taxon>
        <taxon>Deinococcaceae</taxon>
        <taxon>Deinococcus</taxon>
    </lineage>
</organism>
<dbReference type="EMBL" id="JACHFN010000031">
    <property type="protein sequence ID" value="MBB5236316.1"/>
    <property type="molecule type" value="Genomic_DNA"/>
</dbReference>
<dbReference type="InterPro" id="IPR047658">
    <property type="entry name" value="IS4-like_transpos"/>
</dbReference>
<dbReference type="Pfam" id="PF01609">
    <property type="entry name" value="DDE_Tnp_1"/>
    <property type="match status" value="1"/>
</dbReference>
<dbReference type="GO" id="GO:0006313">
    <property type="term" value="P:DNA transposition"/>
    <property type="evidence" value="ECO:0007669"/>
    <property type="project" value="InterPro"/>
</dbReference>
<evidence type="ECO:0000313" key="2">
    <source>
        <dbReference type="EMBL" id="MBB5236316.1"/>
    </source>
</evidence>
<keyword evidence="3" id="KW-1185">Reference proteome</keyword>
<proteinExistence type="predicted"/>
<evidence type="ECO:0000313" key="3">
    <source>
        <dbReference type="Proteomes" id="UP000525389"/>
    </source>
</evidence>
<feature type="domain" description="Transposase IS4-like" evidence="1">
    <location>
        <begin position="127"/>
        <end position="277"/>
    </location>
</feature>
<dbReference type="AlphaFoldDB" id="A0A7W8LRV8"/>